<feature type="compositionally biased region" description="Polar residues" evidence="9">
    <location>
        <begin position="373"/>
        <end position="383"/>
    </location>
</feature>
<dbReference type="Proteomes" id="UP000728185">
    <property type="component" value="Unassembled WGS sequence"/>
</dbReference>
<feature type="compositionally biased region" description="Polar residues" evidence="9">
    <location>
        <begin position="1390"/>
        <end position="1400"/>
    </location>
</feature>
<dbReference type="PANTHER" id="PTHR13923">
    <property type="entry name" value="SEC31-RELATED PROTEIN"/>
    <property type="match status" value="1"/>
</dbReference>
<dbReference type="GO" id="GO:0070971">
    <property type="term" value="C:endoplasmic reticulum exit site"/>
    <property type="evidence" value="ECO:0007669"/>
    <property type="project" value="TreeGrafter"/>
</dbReference>
<evidence type="ECO:0000313" key="10">
    <source>
        <dbReference type="EMBL" id="KAA0185149.1"/>
    </source>
</evidence>
<evidence type="ECO:0000256" key="3">
    <source>
        <dbReference type="ARBA" id="ARBA00022448"/>
    </source>
</evidence>
<dbReference type="GO" id="GO:0030127">
    <property type="term" value="C:COPII vesicle coat"/>
    <property type="evidence" value="ECO:0007669"/>
    <property type="project" value="TreeGrafter"/>
</dbReference>
<dbReference type="PANTHER" id="PTHR13923:SF11">
    <property type="entry name" value="SECRETORY 31, ISOFORM D"/>
    <property type="match status" value="1"/>
</dbReference>
<dbReference type="InterPro" id="IPR015943">
    <property type="entry name" value="WD40/YVTN_repeat-like_dom_sf"/>
</dbReference>
<protein>
    <recommendedName>
        <fullName evidence="12">Protein transport protein Sec31A</fullName>
    </recommendedName>
</protein>
<feature type="region of interest" description="Disordered" evidence="9">
    <location>
        <begin position="373"/>
        <end position="406"/>
    </location>
</feature>
<dbReference type="Gene3D" id="2.130.10.10">
    <property type="entry name" value="YVTN repeat-like/Quinoprotein amine dehydrogenase"/>
    <property type="match status" value="1"/>
</dbReference>
<gene>
    <name evidence="10" type="ORF">FBUS_07129</name>
</gene>
<dbReference type="EMBL" id="LUCM01010683">
    <property type="protein sequence ID" value="KAA0185149.1"/>
    <property type="molecule type" value="Genomic_DNA"/>
</dbReference>
<evidence type="ECO:0000256" key="6">
    <source>
        <dbReference type="ARBA" id="ARBA00022824"/>
    </source>
</evidence>
<evidence type="ECO:0000256" key="2">
    <source>
        <dbReference type="ARBA" id="ARBA00009358"/>
    </source>
</evidence>
<keyword evidence="11" id="KW-1185">Reference proteome</keyword>
<keyword evidence="8" id="KW-0653">Protein transport</keyword>
<dbReference type="SMART" id="SM00320">
    <property type="entry name" value="WD40"/>
    <property type="match status" value="2"/>
</dbReference>
<reference evidence="10" key="1">
    <citation type="submission" date="2019-05" db="EMBL/GenBank/DDBJ databases">
        <title>Annotation for the trematode Fasciolopsis buski.</title>
        <authorList>
            <person name="Choi Y.-J."/>
        </authorList>
    </citation>
    <scope>NUCLEOTIDE SEQUENCE</scope>
    <source>
        <strain evidence="10">HT</strain>
        <tissue evidence="10">Whole worm</tissue>
    </source>
</reference>
<feature type="compositionally biased region" description="Pro residues" evidence="9">
    <location>
        <begin position="1364"/>
        <end position="1378"/>
    </location>
</feature>
<keyword evidence="3" id="KW-0813">Transport</keyword>
<evidence type="ECO:0000256" key="5">
    <source>
        <dbReference type="ARBA" id="ARBA00022737"/>
    </source>
</evidence>
<evidence type="ECO:0008006" key="12">
    <source>
        <dbReference type="Google" id="ProtNLM"/>
    </source>
</evidence>
<keyword evidence="5" id="KW-0677">Repeat</keyword>
<comment type="subcellular location">
    <subcellularLocation>
        <location evidence="1">Endoplasmic reticulum</location>
    </subcellularLocation>
</comment>
<comment type="similarity">
    <text evidence="2">Belongs to the WD repeat SEC31 family.</text>
</comment>
<evidence type="ECO:0000256" key="1">
    <source>
        <dbReference type="ARBA" id="ARBA00004240"/>
    </source>
</evidence>
<feature type="region of interest" description="Disordered" evidence="9">
    <location>
        <begin position="1427"/>
        <end position="1449"/>
    </location>
</feature>
<dbReference type="GO" id="GO:0090110">
    <property type="term" value="P:COPII-coated vesicle cargo loading"/>
    <property type="evidence" value="ECO:0007669"/>
    <property type="project" value="TreeGrafter"/>
</dbReference>
<organism evidence="10 11">
    <name type="scientific">Fasciolopsis buskii</name>
    <dbReference type="NCBI Taxonomy" id="27845"/>
    <lineage>
        <taxon>Eukaryota</taxon>
        <taxon>Metazoa</taxon>
        <taxon>Spiralia</taxon>
        <taxon>Lophotrochozoa</taxon>
        <taxon>Platyhelminthes</taxon>
        <taxon>Trematoda</taxon>
        <taxon>Digenea</taxon>
        <taxon>Plagiorchiida</taxon>
        <taxon>Echinostomata</taxon>
        <taxon>Echinostomatoidea</taxon>
        <taxon>Fasciolidae</taxon>
        <taxon>Fasciolopsis</taxon>
    </lineage>
</organism>
<comment type="caution">
    <text evidence="10">The sequence shown here is derived from an EMBL/GenBank/DDBJ whole genome shotgun (WGS) entry which is preliminary data.</text>
</comment>
<evidence type="ECO:0000256" key="8">
    <source>
        <dbReference type="ARBA" id="ARBA00022927"/>
    </source>
</evidence>
<evidence type="ECO:0000256" key="7">
    <source>
        <dbReference type="ARBA" id="ARBA00022892"/>
    </source>
</evidence>
<feature type="region of interest" description="Disordered" evidence="9">
    <location>
        <begin position="1253"/>
        <end position="1282"/>
    </location>
</feature>
<feature type="compositionally biased region" description="Pro residues" evidence="9">
    <location>
        <begin position="1340"/>
        <end position="1349"/>
    </location>
</feature>
<keyword evidence="4" id="KW-0853">WD repeat</keyword>
<dbReference type="Gene3D" id="1.20.940.10">
    <property type="entry name" value="Functional domain of the splicing factor Prp18"/>
    <property type="match status" value="1"/>
</dbReference>
<keyword evidence="6" id="KW-0256">Endoplasmic reticulum</keyword>
<feature type="compositionally biased region" description="Polar residues" evidence="9">
    <location>
        <begin position="1462"/>
        <end position="1477"/>
    </location>
</feature>
<name>A0A8E0VFB6_9TREM</name>
<feature type="region of interest" description="Disordered" evidence="9">
    <location>
        <begin position="1603"/>
        <end position="1631"/>
    </location>
</feature>
<dbReference type="InterPro" id="IPR001680">
    <property type="entry name" value="WD40_rpt"/>
</dbReference>
<proteinExistence type="inferred from homology"/>
<feature type="region of interest" description="Disordered" evidence="9">
    <location>
        <begin position="1314"/>
        <end position="1413"/>
    </location>
</feature>
<dbReference type="InterPro" id="IPR040251">
    <property type="entry name" value="SEC31-like"/>
</dbReference>
<sequence length="1631" mass="175143">MLKIKEFDLFAFSAWSPVASGSVYLASVSAAYESPVPDVSDCTSPPVLELFCPNFSSPQLEMRPQIGIEVDSKATCLCWTCSGAQSHLGLLIAGDAVGSLNIYDPGPLVDRMESNEQSVYSDANYMLNDADLIGQVKRFTKESAHTGFVRSIDSNRFQANLFASAAGEGEIFIWDIDKMDQPMIPSTRTQPFENISTVAWNPRVQHILATTSAGSCVIWDLRKSESVVHLTKAMCQFEPHLMAWSPDIATRLCLADPAHPTADIQLWDLRYPKHMLALLGRWPPPPSLDLHSTSSGLGNAGNVNALAWSPPAQFVKSRPALTLHDSDLIAVFLTASGALSTSSGACGSGLEPTSADFLVVWSVNEALKCVQAESASGHPSSARNPVFVGRLEGGGEGEGTNTTSDGLPSTSAVHWLPSNPGLISVTQSDGWIGIYNLNAGVLGDATTPTRVLRNSSRRNTRSRLGSNKVAEAFAELEIDLHDSAQKCEVDLLNQSIGDTHQNDMVRDVTAASAQLSHQLPQPMPRLRIAPRWNKRPCGVSFGFGGRLVSFLSSNDLSLRPRSSASLCVSRQASSSPGDITAPGTEAIQASNVPTTEVSSPVRSVQLDLVDSLDTHPIRGMKFALKCVSEEELHTVVQNMLNWLDQILTVPPDRLPEICDRMAEICVPNLVCCNSNWLSPWELLKIQFQPITEKRKLFSSSLGFCEQHVHKKIESVLEQTSDAMETEFKCPCGMGTSRDIAIENLSALRLALVTNNLESTIRLCMHSSFAALSCPGLSALSSIALLLAHQYQTPESYGTLHSIVVDRLQQVHDLSGTEGTYLRTVISILMGLFKHDWSPIISEWPLEDWSTAVALLVNYVWVADVTLFRQLCGILVNRLLDPLSEDSLTAEVKGAAAWATSVISTDLNGLIRAWCWLCDTDGTEDSSGALLVLAMQICLLARAMGCTQTVGRLTLDSTTSSPDVLTVTQVLSLVAEWLGQIGAGHSGSEALSGLRLLRLAMDTATPEINESAHRIWCSLTDDQRACASVKFESPFYCPFVKPGARTIQCRCPCGIGQHQQQRPMAATRPAHCGYPPQPVQYGGHLVPPVAARATLFTAPPTGPFVSQAPKPPLPPVSNHQPPTPLIPGSTKTGPYTAPVPQSALPLKTLPLPPGPHARHSDYNLGYRPTMTNPAPLITPPIPGSATGLDREWTSGIRNPPPSVLPNYTPQPVVPVPPAGQLNVYSPCRVASQTVSSGPPLPGSHMCPQFPNIPSTQGKSNSFLPTGQTFRDSSASLPTSQSNVGGAWNDPPFLAKTYKPPVRPVVSTNQFYDPTQFSPSAVHPPLQVGATPPGSTANTGVPPLPDAPGPFPNWDSKLTNTSVSTPPLPPLPTNGFPPPNVGLGRPHPNVPTPQSLAPSTVFKSPVPPIPTSSALRPPFEQLVHLTNESQSQPFPLVPPLLPSQRPRSNLDVSQWPAAQPLASTVLPQESATTNPSETPSGPIEAESVPPVRPVIAEYEAVETTLQKLVQLCRNCGGKPYTTKMDAVDRRLQTLFIALRGGPGAHLMSDQVVHHLLDCVHSADSGDYGAAVGHANLLIQSATGFESIHGFAPGLKILMQSAKQLFPNQTTPPDEHLGSNQQTRPQASAMTGLR</sequence>
<dbReference type="SUPFAM" id="SSF50978">
    <property type="entry name" value="WD40 repeat-like"/>
    <property type="match status" value="1"/>
</dbReference>
<keyword evidence="7" id="KW-0931">ER-Golgi transport</keyword>
<evidence type="ECO:0000313" key="11">
    <source>
        <dbReference type="Proteomes" id="UP000728185"/>
    </source>
</evidence>
<dbReference type="GO" id="GO:0015031">
    <property type="term" value="P:protein transport"/>
    <property type="evidence" value="ECO:0007669"/>
    <property type="project" value="UniProtKB-KW"/>
</dbReference>
<feature type="region of interest" description="Disordered" evidence="9">
    <location>
        <begin position="1462"/>
        <end position="1485"/>
    </location>
</feature>
<evidence type="ECO:0000256" key="4">
    <source>
        <dbReference type="ARBA" id="ARBA00022574"/>
    </source>
</evidence>
<dbReference type="GO" id="GO:0007029">
    <property type="term" value="P:endoplasmic reticulum organization"/>
    <property type="evidence" value="ECO:0007669"/>
    <property type="project" value="TreeGrafter"/>
</dbReference>
<dbReference type="InterPro" id="IPR036322">
    <property type="entry name" value="WD40_repeat_dom_sf"/>
</dbReference>
<evidence type="ECO:0000256" key="9">
    <source>
        <dbReference type="SAM" id="MobiDB-lite"/>
    </source>
</evidence>
<dbReference type="GO" id="GO:0005198">
    <property type="term" value="F:structural molecule activity"/>
    <property type="evidence" value="ECO:0007669"/>
    <property type="project" value="TreeGrafter"/>
</dbReference>
<dbReference type="Gene3D" id="1.25.40.1030">
    <property type="match status" value="1"/>
</dbReference>
<accession>A0A8E0VFB6</accession>
<dbReference type="OrthoDB" id="542917at2759"/>